<gene>
    <name evidence="3" type="ORF">g.24619</name>
</gene>
<dbReference type="AlphaFoldDB" id="A0A1B6HNW4"/>
<evidence type="ECO:0000256" key="1">
    <source>
        <dbReference type="SAM" id="MobiDB-lite"/>
    </source>
</evidence>
<feature type="region of interest" description="Disordered" evidence="1">
    <location>
        <begin position="46"/>
        <end position="78"/>
    </location>
</feature>
<keyword evidence="2" id="KW-0732">Signal</keyword>
<organism evidence="3">
    <name type="scientific">Homalodisca liturata</name>
    <dbReference type="NCBI Taxonomy" id="320908"/>
    <lineage>
        <taxon>Eukaryota</taxon>
        <taxon>Metazoa</taxon>
        <taxon>Ecdysozoa</taxon>
        <taxon>Arthropoda</taxon>
        <taxon>Hexapoda</taxon>
        <taxon>Insecta</taxon>
        <taxon>Pterygota</taxon>
        <taxon>Neoptera</taxon>
        <taxon>Paraneoptera</taxon>
        <taxon>Hemiptera</taxon>
        <taxon>Auchenorrhyncha</taxon>
        <taxon>Membracoidea</taxon>
        <taxon>Cicadellidae</taxon>
        <taxon>Cicadellinae</taxon>
        <taxon>Proconiini</taxon>
        <taxon>Homalodisca</taxon>
    </lineage>
</organism>
<evidence type="ECO:0000313" key="3">
    <source>
        <dbReference type="EMBL" id="JAS76370.1"/>
    </source>
</evidence>
<name>A0A1B6HNW4_9HEMI</name>
<protein>
    <submittedName>
        <fullName evidence="3">Uncharacterized protein</fullName>
    </submittedName>
</protein>
<proteinExistence type="predicted"/>
<feature type="chain" id="PRO_5008584464" evidence="2">
    <location>
        <begin position="20"/>
        <end position="109"/>
    </location>
</feature>
<accession>A0A1B6HNW4</accession>
<evidence type="ECO:0000256" key="2">
    <source>
        <dbReference type="SAM" id="SignalP"/>
    </source>
</evidence>
<dbReference type="EMBL" id="GECU01031336">
    <property type="protein sequence ID" value="JAS76370.1"/>
    <property type="molecule type" value="Transcribed_RNA"/>
</dbReference>
<reference evidence="3" key="1">
    <citation type="submission" date="2015-11" db="EMBL/GenBank/DDBJ databases">
        <title>De novo transcriptome assembly of four potential Pierce s Disease insect vectors from Arizona vineyards.</title>
        <authorList>
            <person name="Tassone E.E."/>
        </authorList>
    </citation>
    <scope>NUCLEOTIDE SEQUENCE</scope>
</reference>
<feature type="signal peptide" evidence="2">
    <location>
        <begin position="1"/>
        <end position="19"/>
    </location>
</feature>
<sequence>MLNLHFVLTLILLAAAVRGWPVTDTPEDNLENDIVEMRRLRPHESHRGCRQGCHRGHADSEVDANEAGDYSDSYPREWRPRPIYGLISDIIETARYGYRIDKPRNHFLF</sequence>